<dbReference type="Proteomes" id="UP000242474">
    <property type="component" value="Unassembled WGS sequence"/>
</dbReference>
<dbReference type="AlphaFoldDB" id="A0A2G5B3P4"/>
<dbReference type="GO" id="GO:0045134">
    <property type="term" value="F:UDP phosphatase activity"/>
    <property type="evidence" value="ECO:0007669"/>
    <property type="project" value="TreeGrafter"/>
</dbReference>
<dbReference type="GO" id="GO:0004382">
    <property type="term" value="F:GDP phosphatase activity"/>
    <property type="evidence" value="ECO:0007669"/>
    <property type="project" value="TreeGrafter"/>
</dbReference>
<dbReference type="GO" id="GO:0005524">
    <property type="term" value="F:ATP binding"/>
    <property type="evidence" value="ECO:0007669"/>
    <property type="project" value="UniProtKB-KW"/>
</dbReference>
<dbReference type="Gene3D" id="3.30.420.40">
    <property type="match status" value="1"/>
</dbReference>
<reference evidence="6 7" key="1">
    <citation type="journal article" date="2015" name="Genome Biol. Evol.">
        <title>Phylogenomic analyses indicate that early fungi evolved digesting cell walls of algal ancestors of land plants.</title>
        <authorList>
            <person name="Chang Y."/>
            <person name="Wang S."/>
            <person name="Sekimoto S."/>
            <person name="Aerts A.L."/>
            <person name="Choi C."/>
            <person name="Clum A."/>
            <person name="LaButti K.M."/>
            <person name="Lindquist E.A."/>
            <person name="Yee Ngan C."/>
            <person name="Ohm R.A."/>
            <person name="Salamov A.A."/>
            <person name="Grigoriev I.V."/>
            <person name="Spatafora J.W."/>
            <person name="Berbee M.L."/>
        </authorList>
    </citation>
    <scope>NUCLEOTIDE SEQUENCE [LARGE SCALE GENOMIC DNA]</scope>
    <source>
        <strain evidence="6 7">NRRL 1564</strain>
    </source>
</reference>
<feature type="active site" description="Proton acceptor" evidence="3">
    <location>
        <position position="206"/>
    </location>
</feature>
<dbReference type="PANTHER" id="PTHR11782">
    <property type="entry name" value="ADENOSINE/GUANOSINE DIPHOSPHATASE"/>
    <property type="match status" value="1"/>
</dbReference>
<evidence type="ECO:0000313" key="7">
    <source>
        <dbReference type="Proteomes" id="UP000242474"/>
    </source>
</evidence>
<evidence type="ECO:0000256" key="1">
    <source>
        <dbReference type="ARBA" id="ARBA00009283"/>
    </source>
</evidence>
<evidence type="ECO:0000256" key="3">
    <source>
        <dbReference type="PIRSR" id="PIRSR600407-1"/>
    </source>
</evidence>
<dbReference type="PANTHER" id="PTHR11782:SF121">
    <property type="entry name" value="NUCLEOSIDE-DIPHOSPHATASE MIG-23"/>
    <property type="match status" value="1"/>
</dbReference>
<dbReference type="Pfam" id="PF01150">
    <property type="entry name" value="GDA1_CD39"/>
    <property type="match status" value="1"/>
</dbReference>
<dbReference type="GO" id="GO:0006256">
    <property type="term" value="P:UDP catabolic process"/>
    <property type="evidence" value="ECO:0007669"/>
    <property type="project" value="TreeGrafter"/>
</dbReference>
<feature type="transmembrane region" description="Helical" evidence="5">
    <location>
        <begin position="21"/>
        <end position="42"/>
    </location>
</feature>
<keyword evidence="4" id="KW-0547">Nucleotide-binding</keyword>
<dbReference type="GO" id="GO:0017111">
    <property type="term" value="F:ribonucleoside triphosphate phosphatase activity"/>
    <property type="evidence" value="ECO:0007669"/>
    <property type="project" value="TreeGrafter"/>
</dbReference>
<dbReference type="InterPro" id="IPR000407">
    <property type="entry name" value="GDA1_CD39_NTPase"/>
</dbReference>
<dbReference type="GO" id="GO:0046036">
    <property type="term" value="P:CTP metabolic process"/>
    <property type="evidence" value="ECO:0007669"/>
    <property type="project" value="TreeGrafter"/>
</dbReference>
<evidence type="ECO:0000256" key="5">
    <source>
        <dbReference type="SAM" id="Phobius"/>
    </source>
</evidence>
<keyword evidence="5" id="KW-0472">Membrane</keyword>
<evidence type="ECO:0000313" key="6">
    <source>
        <dbReference type="EMBL" id="PIA13615.1"/>
    </source>
</evidence>
<accession>A0A2G5B3P4</accession>
<dbReference type="GO" id="GO:0016020">
    <property type="term" value="C:membrane"/>
    <property type="evidence" value="ECO:0007669"/>
    <property type="project" value="TreeGrafter"/>
</dbReference>
<dbReference type="EMBL" id="KZ303530">
    <property type="protein sequence ID" value="PIA13615.1"/>
    <property type="molecule type" value="Genomic_DNA"/>
</dbReference>
<proteinExistence type="inferred from homology"/>
<dbReference type="OrthoDB" id="6372431at2759"/>
<keyword evidence="4" id="KW-0067">ATP-binding</keyword>
<sequence length="482" mass="53869">MRFLGSDGSISFSNTITRRRFRTLGVITLVTLLLLAFLYRFALSGSTFKTTKEAGYISSDHLLKEEKRNYSVVIDAGSSGSRVMVYVWNTLEQESINSNKHLPLIERAGKKWTFKTSPGISSYVDSLDNVGIQHIKPLLDFAQNIIPQEKLSETPLFFLATAGMRLLDKKQQESLLLNACNFTRTNYAFQLSTCDDSFQVVSGELEGLYGWISVNYLLDGFDFEKSKQKSLSHGFLDMGGASTQIAFEPSLIQSHYRDNLARVTLRSLNGEDHVFNVFVATFLGHGTNEARRRFVDQLKHIAIKDDTTDAVPSINDPCLPSGLLLPTIDGSAVLRGGGRFSECVTATEPLLNLTSCAIEPCLLGGLSAPKIDFSLQRFVGVSEYWYASHDYLGLGGLWDVERFERQADRFCRRPWSQLERLLPSTNEIVRTGRLQMQCFKAAWLINVLHKGFGVPRGLSSNFESINRIGDVEVSWTLGALLI</sequence>
<protein>
    <submittedName>
        <fullName evidence="6">Nucleoside phosphatase GDA1/CD39</fullName>
    </submittedName>
</protein>
<feature type="non-terminal residue" evidence="6">
    <location>
        <position position="482"/>
    </location>
</feature>
<keyword evidence="5" id="KW-1133">Transmembrane helix</keyword>
<dbReference type="STRING" id="763665.A0A2G5B3P4"/>
<feature type="binding site" evidence="4">
    <location>
        <begin position="240"/>
        <end position="244"/>
    </location>
    <ligand>
        <name>ATP</name>
        <dbReference type="ChEBI" id="CHEBI:30616"/>
    </ligand>
</feature>
<keyword evidence="2" id="KW-0378">Hydrolase</keyword>
<evidence type="ECO:0000256" key="2">
    <source>
        <dbReference type="ARBA" id="ARBA00022801"/>
    </source>
</evidence>
<name>A0A2G5B3P4_COERN</name>
<keyword evidence="7" id="KW-1185">Reference proteome</keyword>
<gene>
    <name evidence="6" type="ORF">COEREDRAFT_48681</name>
</gene>
<evidence type="ECO:0000256" key="4">
    <source>
        <dbReference type="PIRSR" id="PIRSR600407-2"/>
    </source>
</evidence>
<comment type="similarity">
    <text evidence="1">Belongs to the GDA1/CD39 NTPase family.</text>
</comment>
<dbReference type="Gene3D" id="3.30.420.150">
    <property type="entry name" value="Exopolyphosphatase. Domain 2"/>
    <property type="match status" value="1"/>
</dbReference>
<organism evidence="6 7">
    <name type="scientific">Coemansia reversa (strain ATCC 12441 / NRRL 1564)</name>
    <dbReference type="NCBI Taxonomy" id="763665"/>
    <lineage>
        <taxon>Eukaryota</taxon>
        <taxon>Fungi</taxon>
        <taxon>Fungi incertae sedis</taxon>
        <taxon>Zoopagomycota</taxon>
        <taxon>Kickxellomycotina</taxon>
        <taxon>Kickxellomycetes</taxon>
        <taxon>Kickxellales</taxon>
        <taxon>Kickxellaceae</taxon>
        <taxon>Coemansia</taxon>
    </lineage>
</organism>
<dbReference type="GO" id="GO:0005794">
    <property type="term" value="C:Golgi apparatus"/>
    <property type="evidence" value="ECO:0007669"/>
    <property type="project" value="TreeGrafter"/>
</dbReference>
<keyword evidence="5" id="KW-0812">Transmembrane</keyword>